<keyword evidence="2 9" id="KW-0479">Metal-binding</keyword>
<feature type="binding site" evidence="9">
    <location>
        <position position="285"/>
    </location>
    <ligand>
        <name>K(+)</name>
        <dbReference type="ChEBI" id="CHEBI:29103"/>
    </ligand>
</feature>
<keyword evidence="6 9" id="KW-0460">Magnesium</keyword>
<keyword evidence="3 9" id="KW-0547">Nucleotide-binding</keyword>
<reference evidence="12" key="1">
    <citation type="submission" date="2017-11" db="EMBL/GenBank/DDBJ databases">
        <authorList>
            <person name="Kuznetsova I."/>
            <person name="Sazanova A."/>
            <person name="Chirak E."/>
            <person name="Safronova V."/>
            <person name="Willems A."/>
        </authorList>
    </citation>
    <scope>NUCLEOTIDE SEQUENCE [LARGE SCALE GENOMIC DNA]</scope>
    <source>
        <strain evidence="12">CCBAU 03422</strain>
    </source>
</reference>
<feature type="binding site" evidence="9">
    <location>
        <begin position="38"/>
        <end position="42"/>
    </location>
    <ligand>
        <name>substrate</name>
    </ligand>
</feature>
<dbReference type="UniPathway" id="UPA00916">
    <property type="reaction ID" value="UER00889"/>
</dbReference>
<dbReference type="CDD" id="cd01174">
    <property type="entry name" value="ribokinase"/>
    <property type="match status" value="1"/>
</dbReference>
<feature type="binding site" evidence="9">
    <location>
        <position position="181"/>
    </location>
    <ligand>
        <name>ATP</name>
        <dbReference type="ChEBI" id="CHEBI:30616"/>
    </ligand>
</feature>
<dbReference type="InterPro" id="IPR002139">
    <property type="entry name" value="Ribo/fructo_kinase"/>
</dbReference>
<dbReference type="EMBL" id="PGGM01000001">
    <property type="protein sequence ID" value="PSH66837.1"/>
    <property type="molecule type" value="Genomic_DNA"/>
</dbReference>
<dbReference type="HAMAP" id="MF_01987">
    <property type="entry name" value="Ribokinase"/>
    <property type="match status" value="1"/>
</dbReference>
<keyword evidence="12" id="KW-1185">Reference proteome</keyword>
<feature type="binding site" evidence="9">
    <location>
        <position position="242"/>
    </location>
    <ligand>
        <name>K(+)</name>
        <dbReference type="ChEBI" id="CHEBI:29103"/>
    </ligand>
</feature>
<keyword evidence="1 9" id="KW-0808">Transferase</keyword>
<feature type="binding site" evidence="9">
    <location>
        <begin position="245"/>
        <end position="246"/>
    </location>
    <ligand>
        <name>ATP</name>
        <dbReference type="ChEBI" id="CHEBI:30616"/>
    </ligand>
</feature>
<evidence type="ECO:0000256" key="8">
    <source>
        <dbReference type="ARBA" id="ARBA00023277"/>
    </source>
</evidence>
<evidence type="ECO:0000313" key="12">
    <source>
        <dbReference type="Proteomes" id="UP000241764"/>
    </source>
</evidence>
<dbReference type="InterPro" id="IPR011611">
    <property type="entry name" value="PfkB_dom"/>
</dbReference>
<dbReference type="EC" id="2.7.1.15" evidence="9"/>
<dbReference type="PANTHER" id="PTHR10584:SF166">
    <property type="entry name" value="RIBOKINASE"/>
    <property type="match status" value="1"/>
</dbReference>
<comment type="caution">
    <text evidence="11">The sequence shown here is derived from an EMBL/GenBank/DDBJ whole genome shotgun (WGS) entry which is preliminary data.</text>
</comment>
<feature type="binding site" evidence="9">
    <location>
        <position position="281"/>
    </location>
    <ligand>
        <name>K(+)</name>
        <dbReference type="ChEBI" id="CHEBI:29103"/>
    </ligand>
</feature>
<keyword evidence="9" id="KW-0963">Cytoplasm</keyword>
<dbReference type="SUPFAM" id="SSF53613">
    <property type="entry name" value="Ribokinase-like"/>
    <property type="match status" value="1"/>
</dbReference>
<feature type="binding site" evidence="9">
    <location>
        <position position="246"/>
    </location>
    <ligand>
        <name>substrate</name>
    </ligand>
</feature>
<feature type="binding site" evidence="9">
    <location>
        <position position="276"/>
    </location>
    <ligand>
        <name>K(+)</name>
        <dbReference type="ChEBI" id="CHEBI:29103"/>
    </ligand>
</feature>
<feature type="binding site" evidence="9">
    <location>
        <begin position="212"/>
        <end position="217"/>
    </location>
    <ligand>
        <name>ATP</name>
        <dbReference type="ChEBI" id="CHEBI:30616"/>
    </ligand>
</feature>
<dbReference type="Pfam" id="PF00294">
    <property type="entry name" value="PfkB"/>
    <property type="match status" value="1"/>
</dbReference>
<keyword evidence="8 9" id="KW-0119">Carbohydrate metabolism</keyword>
<evidence type="ECO:0000256" key="7">
    <source>
        <dbReference type="ARBA" id="ARBA00022958"/>
    </source>
</evidence>
<keyword evidence="4 9" id="KW-0418">Kinase</keyword>
<evidence type="ECO:0000256" key="6">
    <source>
        <dbReference type="ARBA" id="ARBA00022842"/>
    </source>
</evidence>
<keyword evidence="7 9" id="KW-0630">Potassium</keyword>
<evidence type="ECO:0000256" key="5">
    <source>
        <dbReference type="ARBA" id="ARBA00022840"/>
    </source>
</evidence>
<dbReference type="GO" id="GO:0005524">
    <property type="term" value="F:ATP binding"/>
    <property type="evidence" value="ECO:0007669"/>
    <property type="project" value="UniProtKB-UniRule"/>
</dbReference>
<evidence type="ECO:0000259" key="10">
    <source>
        <dbReference type="Pfam" id="PF00294"/>
    </source>
</evidence>
<protein>
    <recommendedName>
        <fullName evidence="9">Ribokinase</fullName>
        <shortName evidence="9">RK</shortName>
        <ecNumber evidence="9">2.7.1.15</ecNumber>
    </recommendedName>
</protein>
<dbReference type="GO" id="GO:0004747">
    <property type="term" value="F:ribokinase activity"/>
    <property type="evidence" value="ECO:0007669"/>
    <property type="project" value="UniProtKB-UniRule"/>
</dbReference>
<dbReference type="PANTHER" id="PTHR10584">
    <property type="entry name" value="SUGAR KINASE"/>
    <property type="match status" value="1"/>
</dbReference>
<feature type="active site" description="Proton acceptor" evidence="9">
    <location>
        <position position="246"/>
    </location>
</feature>
<feature type="binding site" evidence="9">
    <location>
        <position position="279"/>
    </location>
    <ligand>
        <name>K(+)</name>
        <dbReference type="ChEBI" id="CHEBI:29103"/>
    </ligand>
</feature>
<sequence>MRVHVAGNVCIDTTFRLDRFPVAGETLNASAYSDGLGGKGANQALAATRAGAEVMLWAAIGNDVDSARIRAMLHDEVDTSHLARLDLPSDRSTIVLDASGENFIVTGVSCATAFDPLTMTEVRASIDAGDLFVMQGNLRLAITNDCLAAAKNMGARTIFNPSPLSAGQVPEFGEVDYVIVNRGEAALITGFAEPDLAARALLDRGAGFAIVTLGSQGALLLKRDTGRSLTIPAPKVPAIDTSGAGDVFCGVFAGCLARDLSPVAALRIAIGASAISVARPGTLQSCPTRAEIAALIQDIEMEPL</sequence>
<dbReference type="PRINTS" id="PR00990">
    <property type="entry name" value="RIBOKINASE"/>
</dbReference>
<feature type="binding site" evidence="9">
    <location>
        <position position="240"/>
    </location>
    <ligand>
        <name>K(+)</name>
        <dbReference type="ChEBI" id="CHEBI:29103"/>
    </ligand>
</feature>
<evidence type="ECO:0000256" key="9">
    <source>
        <dbReference type="HAMAP-Rule" id="MF_01987"/>
    </source>
</evidence>
<dbReference type="GO" id="GO:0019303">
    <property type="term" value="P:D-ribose catabolic process"/>
    <property type="evidence" value="ECO:0007669"/>
    <property type="project" value="UniProtKB-UniRule"/>
</dbReference>
<dbReference type="AlphaFoldDB" id="A0A2P7BK50"/>
<comment type="caution">
    <text evidence="9">Lacks conserved residue(s) required for the propagation of feature annotation.</text>
</comment>
<evidence type="ECO:0000256" key="1">
    <source>
        <dbReference type="ARBA" id="ARBA00022679"/>
    </source>
</evidence>
<comment type="activity regulation">
    <text evidence="9">Activated by a monovalent cation that binds near, but not in, the active site. The most likely occupant of the site in vivo is potassium. Ion binding induces a conformational change that may alter substrate affinity.</text>
</comment>
<dbReference type="Proteomes" id="UP000241764">
    <property type="component" value="Unassembled WGS sequence"/>
</dbReference>
<gene>
    <name evidence="9" type="primary">rbsK</name>
    <name evidence="11" type="ORF">CU103_00120</name>
</gene>
<comment type="pathway">
    <text evidence="9">Carbohydrate metabolism; D-ribose degradation; D-ribose 5-phosphate from beta-D-ribopyranose: step 2/2.</text>
</comment>
<organism evidence="11 12">
    <name type="scientific">Phyllobacterium sophorae</name>
    <dbReference type="NCBI Taxonomy" id="1520277"/>
    <lineage>
        <taxon>Bacteria</taxon>
        <taxon>Pseudomonadati</taxon>
        <taxon>Pseudomonadota</taxon>
        <taxon>Alphaproteobacteria</taxon>
        <taxon>Hyphomicrobiales</taxon>
        <taxon>Phyllobacteriaceae</taxon>
        <taxon>Phyllobacterium</taxon>
    </lineage>
</organism>
<accession>A0A2P7BK50</accession>
<name>A0A2P7BK50_9HYPH</name>
<keyword evidence="5 9" id="KW-0067">ATP-binding</keyword>
<comment type="function">
    <text evidence="9">Catalyzes the phosphorylation of ribose at O-5 in a reaction requiring ATP and magnesium. The resulting D-ribose-5-phosphate can then be used either for sythesis of nucleotides, histidine, and tryptophan, or as a component of the pentose phosphate pathway.</text>
</comment>
<evidence type="ECO:0000256" key="4">
    <source>
        <dbReference type="ARBA" id="ARBA00022777"/>
    </source>
</evidence>
<dbReference type="GO" id="GO:0046872">
    <property type="term" value="F:metal ion binding"/>
    <property type="evidence" value="ECO:0007669"/>
    <property type="project" value="UniProtKB-KW"/>
</dbReference>
<evidence type="ECO:0000313" key="11">
    <source>
        <dbReference type="EMBL" id="PSH66837.1"/>
    </source>
</evidence>
<dbReference type="InterPro" id="IPR029056">
    <property type="entry name" value="Ribokinase-like"/>
</dbReference>
<evidence type="ECO:0000256" key="3">
    <source>
        <dbReference type="ARBA" id="ARBA00022741"/>
    </source>
</evidence>
<comment type="cofactor">
    <cofactor evidence="9">
        <name>Mg(2+)</name>
        <dbReference type="ChEBI" id="CHEBI:18420"/>
    </cofactor>
    <text evidence="9">Requires a divalent cation, most likely magnesium in vivo, as an electrophilic catalyst to aid phosphoryl group transfer. It is the chelate of the metal and the nucleotide that is the actual substrate.</text>
</comment>
<comment type="subcellular location">
    <subcellularLocation>
        <location evidence="9">Cytoplasm</location>
    </subcellularLocation>
</comment>
<dbReference type="OrthoDB" id="9775849at2"/>
<dbReference type="GO" id="GO:0005737">
    <property type="term" value="C:cytoplasm"/>
    <property type="evidence" value="ECO:0007669"/>
    <property type="project" value="UniProtKB-SubCell"/>
</dbReference>
<feature type="binding site" evidence="9">
    <location>
        <begin position="10"/>
        <end position="12"/>
    </location>
    <ligand>
        <name>substrate</name>
    </ligand>
</feature>
<dbReference type="Gene3D" id="3.40.1190.20">
    <property type="match status" value="1"/>
</dbReference>
<comment type="similarity">
    <text evidence="9">Belongs to the carbohydrate kinase PfkB family. Ribokinase subfamily.</text>
</comment>
<proteinExistence type="inferred from homology"/>
<feature type="domain" description="Carbohydrate kinase PfkB" evidence="10">
    <location>
        <begin position="6"/>
        <end position="288"/>
    </location>
</feature>
<comment type="catalytic activity">
    <reaction evidence="9">
        <text>D-ribose + ATP = D-ribose 5-phosphate + ADP + H(+)</text>
        <dbReference type="Rhea" id="RHEA:13697"/>
        <dbReference type="ChEBI" id="CHEBI:15378"/>
        <dbReference type="ChEBI" id="CHEBI:30616"/>
        <dbReference type="ChEBI" id="CHEBI:47013"/>
        <dbReference type="ChEBI" id="CHEBI:78346"/>
        <dbReference type="ChEBI" id="CHEBI:456216"/>
        <dbReference type="EC" id="2.7.1.15"/>
    </reaction>
</comment>
<dbReference type="InterPro" id="IPR011877">
    <property type="entry name" value="Ribokinase"/>
</dbReference>
<dbReference type="RefSeq" id="WP_106661913.1">
    <property type="nucleotide sequence ID" value="NZ_PGGM01000001.1"/>
</dbReference>
<comment type="subunit">
    <text evidence="9">Homodimer.</text>
</comment>
<evidence type="ECO:0000256" key="2">
    <source>
        <dbReference type="ARBA" id="ARBA00022723"/>
    </source>
</evidence>